<proteinExistence type="predicted"/>
<gene>
    <name evidence="3" type="ORF">LMS43_15145</name>
</gene>
<evidence type="ECO:0000313" key="4">
    <source>
        <dbReference type="Proteomes" id="UP001168613"/>
    </source>
</evidence>
<dbReference type="PANTHER" id="PTHR46517:SF1">
    <property type="entry name" value="FRUCTOSE-2,6-BISPHOSPHATASE TIGAR"/>
    <property type="match status" value="1"/>
</dbReference>
<organism evidence="3 4">
    <name type="scientific">Alcaligenes endophyticus</name>
    <dbReference type="NCBI Taxonomy" id="1929088"/>
    <lineage>
        <taxon>Bacteria</taxon>
        <taxon>Pseudomonadati</taxon>
        <taxon>Pseudomonadota</taxon>
        <taxon>Betaproteobacteria</taxon>
        <taxon>Burkholderiales</taxon>
        <taxon>Alcaligenaceae</taxon>
        <taxon>Alcaligenes</taxon>
    </lineage>
</organism>
<accession>A0ABT8EMY5</accession>
<dbReference type="PROSITE" id="PS00175">
    <property type="entry name" value="PG_MUTASE"/>
    <property type="match status" value="1"/>
</dbReference>
<dbReference type="SMART" id="SM00855">
    <property type="entry name" value="PGAM"/>
    <property type="match status" value="1"/>
</dbReference>
<name>A0ABT8EMY5_9BURK</name>
<dbReference type="EMBL" id="JAJHNU010000005">
    <property type="protein sequence ID" value="MDN4122628.1"/>
    <property type="molecule type" value="Genomic_DNA"/>
</dbReference>
<evidence type="ECO:0000313" key="3">
    <source>
        <dbReference type="EMBL" id="MDN4122628.1"/>
    </source>
</evidence>
<dbReference type="Proteomes" id="UP001168613">
    <property type="component" value="Unassembled WGS sequence"/>
</dbReference>
<sequence>MTTHFYLIRHGETSWNAEKKLQGWQDIALNETGLQQAEQLQHYLASEAFSARIDRLVSSDLRRASDTARIASRHWGLPIEMTDQLRERGFGELEGQSWASVGYPDQPNADHTDIDASPQGGESVRVFHQRVLNSFEELTAKHSGLTVMVFAHGGVIDQVWRKLNQLSLWEPRTQSILNTSINHFSIDQQGVWNIENWGQLPHLSTALDEAP</sequence>
<protein>
    <submittedName>
        <fullName evidence="3">Histidine phosphatase family protein</fullName>
    </submittedName>
</protein>
<dbReference type="InterPro" id="IPR013078">
    <property type="entry name" value="His_Pase_superF_clade-1"/>
</dbReference>
<feature type="region of interest" description="Disordered" evidence="2">
    <location>
        <begin position="101"/>
        <end position="120"/>
    </location>
</feature>
<reference evidence="3" key="1">
    <citation type="submission" date="2021-11" db="EMBL/GenBank/DDBJ databases">
        <title>Draft genome sequence of Alcaligenes endophyticus type strain CCUG 75668T.</title>
        <authorList>
            <person name="Salva-Serra F."/>
            <person name="Duran R.E."/>
            <person name="Seeger M."/>
            <person name="Moore E.R.B."/>
            <person name="Jaen-Luchoro D."/>
        </authorList>
    </citation>
    <scope>NUCLEOTIDE SEQUENCE</scope>
    <source>
        <strain evidence="3">CCUG 75668</strain>
    </source>
</reference>
<dbReference type="InterPro" id="IPR051695">
    <property type="entry name" value="Phosphoglycerate_Mutase"/>
</dbReference>
<dbReference type="Pfam" id="PF00300">
    <property type="entry name" value="His_Phos_1"/>
    <property type="match status" value="1"/>
</dbReference>
<comment type="caution">
    <text evidence="3">The sequence shown here is derived from an EMBL/GenBank/DDBJ whole genome shotgun (WGS) entry which is preliminary data.</text>
</comment>
<dbReference type="PANTHER" id="PTHR46517">
    <property type="entry name" value="FRUCTOSE-2,6-BISPHOSPHATASE TIGAR"/>
    <property type="match status" value="1"/>
</dbReference>
<keyword evidence="4" id="KW-1185">Reference proteome</keyword>
<evidence type="ECO:0000256" key="2">
    <source>
        <dbReference type="SAM" id="MobiDB-lite"/>
    </source>
</evidence>
<dbReference type="SUPFAM" id="SSF53254">
    <property type="entry name" value="Phosphoglycerate mutase-like"/>
    <property type="match status" value="1"/>
</dbReference>
<keyword evidence="1" id="KW-0378">Hydrolase</keyword>
<dbReference type="RefSeq" id="WP_266123844.1">
    <property type="nucleotide sequence ID" value="NZ_JAJHNU010000005.1"/>
</dbReference>
<dbReference type="Gene3D" id="3.40.50.1240">
    <property type="entry name" value="Phosphoglycerate mutase-like"/>
    <property type="match status" value="1"/>
</dbReference>
<dbReference type="CDD" id="cd07067">
    <property type="entry name" value="HP_PGM_like"/>
    <property type="match status" value="1"/>
</dbReference>
<dbReference type="InterPro" id="IPR029033">
    <property type="entry name" value="His_PPase_superfam"/>
</dbReference>
<evidence type="ECO:0000256" key="1">
    <source>
        <dbReference type="ARBA" id="ARBA00022801"/>
    </source>
</evidence>
<dbReference type="InterPro" id="IPR001345">
    <property type="entry name" value="PG/BPGM_mutase_AS"/>
</dbReference>